<reference evidence="3" key="1">
    <citation type="journal article" date="2009" name="Vet. Pathol.">
        <title>Clinico-pathologic features of fatal disease attributed to new variants of endotheliotropic herpesviruses in two Asian elephants (Elephas maximus).</title>
        <authorList>
            <person name="Garner M.M."/>
            <person name="Helmick K."/>
            <person name="Ochsenreiter J."/>
            <person name="Richman L.K."/>
            <person name="Latimer E."/>
            <person name="Wise A.G."/>
            <person name="Maes R.K."/>
            <person name="Kiupel M."/>
            <person name="Nordhausen R.W."/>
            <person name="Zong J.C."/>
            <person name="Hayward G.S."/>
        </authorList>
    </citation>
    <scope>NUCLEOTIDE SEQUENCE [LARGE SCALE GENOMIC DNA]</scope>
</reference>
<protein>
    <submittedName>
        <fullName evidence="2">Protein E30</fullName>
    </submittedName>
</protein>
<reference evidence="2 3" key="5">
    <citation type="journal article" date="2016" name="MSphere">
        <title>Comparison of the Gene Coding Contents and Other Unusual Features of the GC-Rich and AT-Rich Branch Probosciviruses.</title>
        <authorList>
            <person name="Ling P.D."/>
            <person name="Long S.Y."/>
            <person name="Zong J.C."/>
            <person name="Heaggans S.Y."/>
            <person name="Qin X."/>
            <person name="Hayward G.S."/>
        </authorList>
    </citation>
    <scope>NUCLEOTIDE SEQUENCE [LARGE SCALE GENOMIC DNA]</scope>
    <source>
        <strain evidence="2">North American NAP69</strain>
    </source>
</reference>
<dbReference type="KEGG" id="vg:26196554"/>
<sequence>MKRYKNWAHALNVHTASPAVTPETFRLSYKLLILVAVFATTMEISREEDVDFCFEEVEQCEVEYADPEDNEEVSDDDGESSDGDSVDHAEEEKRMEEECGYRDLPPREVQGPPVCLDLTVIEPEMQTANIKCHEVCDEYGKRGYSFQGLIYYDPQEDDEDDDGEYDDEDFDEDEEELTAM</sequence>
<evidence type="ECO:0000313" key="2">
    <source>
        <dbReference type="EMBL" id="ALM25965.1"/>
    </source>
</evidence>
<feature type="compositionally biased region" description="Basic and acidic residues" evidence="1">
    <location>
        <begin position="85"/>
        <end position="106"/>
    </location>
</feature>
<accession>A0A0S1TP54</accession>
<feature type="compositionally biased region" description="Acidic residues" evidence="1">
    <location>
        <begin position="63"/>
        <end position="84"/>
    </location>
</feature>
<reference evidence="3" key="2">
    <citation type="journal article" date="2011" name="Vet. Microbiol.">
        <title>Detection and evaluation of novel herpesviruses in routine and pathological samples from Asian and African elephants: identification of two new probosciviruses (EEHV5 and EEHV6) and two new gammaherpesviruses (EGHV3B and EGHV5).</title>
        <authorList>
            <person name="Latimer E"/>
            <person name="Zong JC"/>
            <person name="Heaggans SY"/>
            <person name="Richman LK"/>
            <person name="Hayward GS."/>
        </authorList>
    </citation>
    <scope>NUCLEOTIDE SEQUENCE [LARGE SCALE GENOMIC DNA]</scope>
</reference>
<reference evidence="3" key="3">
    <citation type="journal article" date="2014" name="J. Virol.">
        <title>Comparative genome analysis of four elephant endotheliotropic herpesviruses, EEHV3, EEHV4, EEHV5, and EEHV6, from cases of hemorrhagic disease or viremia.</title>
        <authorList>
            <person name="Zong JC"/>
            <person name="Latimer EM"/>
            <person name="Long SY"/>
            <person name="Richman LK"/>
            <person name="Heaggans SY"/>
            <person name="Hayward GS."/>
        </authorList>
    </citation>
    <scope>NUCLEOTIDE SEQUENCE [LARGE SCALE GENOMIC DNA]</scope>
</reference>
<dbReference type="RefSeq" id="YP_009179279.1">
    <property type="nucleotide sequence ID" value="NC_028379.1"/>
</dbReference>
<proteinExistence type="predicted"/>
<name>A0A0S1TP54_9BETA</name>
<feature type="region of interest" description="Disordered" evidence="1">
    <location>
        <begin position="63"/>
        <end position="106"/>
    </location>
</feature>
<organism evidence="2 3">
    <name type="scientific">Elephant endotheliotropic herpesvirus 4</name>
    <dbReference type="NCBI Taxonomy" id="548914"/>
    <lineage>
        <taxon>Viruses</taxon>
        <taxon>Duplodnaviria</taxon>
        <taxon>Heunggongvirae</taxon>
        <taxon>Peploviricota</taxon>
        <taxon>Herviviricetes</taxon>
        <taxon>Herpesvirales</taxon>
        <taxon>Orthoherpesviridae</taxon>
        <taxon>Betaherpesvirinae</taxon>
        <taxon>Proboscivirus</taxon>
    </lineage>
</organism>
<dbReference type="EMBL" id="KT832477">
    <property type="protein sequence ID" value="ALM25965.1"/>
    <property type="molecule type" value="Genomic_DNA"/>
</dbReference>
<dbReference type="Proteomes" id="UP000161618">
    <property type="component" value="Segment"/>
</dbReference>
<gene>
    <name evidence="2" type="primary">E30</name>
</gene>
<evidence type="ECO:0000256" key="1">
    <source>
        <dbReference type="SAM" id="MobiDB-lite"/>
    </source>
</evidence>
<feature type="compositionally biased region" description="Acidic residues" evidence="1">
    <location>
        <begin position="154"/>
        <end position="180"/>
    </location>
</feature>
<evidence type="ECO:0000313" key="3">
    <source>
        <dbReference type="Proteomes" id="UP000161618"/>
    </source>
</evidence>
<dbReference type="GeneID" id="26196554"/>
<feature type="region of interest" description="Disordered" evidence="1">
    <location>
        <begin position="153"/>
        <end position="180"/>
    </location>
</feature>
<reference evidence="2 3" key="4">
    <citation type="journal article" date="2016" name="MSphere">
        <title>Complete Genome Sequence of Elephant Endotheliotropic Herpesvirus 4, the First Example of a GC-Rich Branch Proboscivirus.</title>
        <authorList>
            <person name="Ling P.D."/>
            <person name="Long S.Y."/>
            <person name="Fuery A."/>
            <person name="Peng R.S."/>
            <person name="Heaggans S.Y."/>
            <person name="Qin X."/>
            <person name="Worley K.C."/>
            <person name="Dugan S."/>
            <person name="Hayward G.S."/>
        </authorList>
    </citation>
    <scope>NUCLEOTIDE SEQUENCE [LARGE SCALE GENOMIC DNA]</scope>
    <source>
        <strain evidence="2">North American NAP69</strain>
    </source>
</reference>
<keyword evidence="3" id="KW-1185">Reference proteome</keyword>